<reference evidence="3 4" key="1">
    <citation type="submission" date="2016-04" db="EMBL/GenBank/DDBJ databases">
        <title>A degradative enzymes factory behind the ericoid mycorrhizal symbiosis.</title>
        <authorList>
            <consortium name="DOE Joint Genome Institute"/>
            <person name="Martino E."/>
            <person name="Morin E."/>
            <person name="Grelet G."/>
            <person name="Kuo A."/>
            <person name="Kohler A."/>
            <person name="Daghino S."/>
            <person name="Barry K."/>
            <person name="Choi C."/>
            <person name="Cichocki N."/>
            <person name="Clum A."/>
            <person name="Copeland A."/>
            <person name="Hainaut M."/>
            <person name="Haridas S."/>
            <person name="Labutti K."/>
            <person name="Lindquist E."/>
            <person name="Lipzen A."/>
            <person name="Khouja H.-R."/>
            <person name="Murat C."/>
            <person name="Ohm R."/>
            <person name="Olson A."/>
            <person name="Spatafora J."/>
            <person name="Veneault-Fourrey C."/>
            <person name="Henrissat B."/>
            <person name="Grigoriev I."/>
            <person name="Martin F."/>
            <person name="Perotto S."/>
        </authorList>
    </citation>
    <scope>NUCLEOTIDE SEQUENCE [LARGE SCALE GENOMIC DNA]</scope>
    <source>
        <strain evidence="3 4">F</strain>
    </source>
</reference>
<dbReference type="Gene3D" id="1.20.58.340">
    <property type="entry name" value="Magnesium transport protein CorA, transmembrane region"/>
    <property type="match status" value="1"/>
</dbReference>
<evidence type="ECO:0000256" key="2">
    <source>
        <dbReference type="SAM" id="Phobius"/>
    </source>
</evidence>
<feature type="region of interest" description="Disordered" evidence="1">
    <location>
        <begin position="1101"/>
        <end position="1123"/>
    </location>
</feature>
<accession>A0A2J6QTF0</accession>
<name>A0A2J6QTF0_HYAVF</name>
<feature type="region of interest" description="Disordered" evidence="1">
    <location>
        <begin position="1"/>
        <end position="25"/>
    </location>
</feature>
<evidence type="ECO:0000313" key="3">
    <source>
        <dbReference type="EMBL" id="PMD29547.1"/>
    </source>
</evidence>
<gene>
    <name evidence="3" type="ORF">L207DRAFT_574147</name>
</gene>
<organism evidence="3 4">
    <name type="scientific">Hyaloscypha variabilis (strain UAMH 11265 / GT02V1 / F)</name>
    <name type="common">Meliniomyces variabilis</name>
    <dbReference type="NCBI Taxonomy" id="1149755"/>
    <lineage>
        <taxon>Eukaryota</taxon>
        <taxon>Fungi</taxon>
        <taxon>Dikarya</taxon>
        <taxon>Ascomycota</taxon>
        <taxon>Pezizomycotina</taxon>
        <taxon>Leotiomycetes</taxon>
        <taxon>Helotiales</taxon>
        <taxon>Hyaloscyphaceae</taxon>
        <taxon>Hyaloscypha</taxon>
        <taxon>Hyaloscypha variabilis</taxon>
    </lineage>
</organism>
<evidence type="ECO:0000313" key="4">
    <source>
        <dbReference type="Proteomes" id="UP000235786"/>
    </source>
</evidence>
<dbReference type="OrthoDB" id="3546713at2759"/>
<feature type="transmembrane region" description="Helical" evidence="2">
    <location>
        <begin position="1428"/>
        <end position="1456"/>
    </location>
</feature>
<feature type="transmembrane region" description="Helical" evidence="2">
    <location>
        <begin position="1403"/>
        <end position="1422"/>
    </location>
</feature>
<protein>
    <submittedName>
        <fullName evidence="3">Uncharacterized protein</fullName>
    </submittedName>
</protein>
<keyword evidence="2" id="KW-0472">Membrane</keyword>
<feature type="region of interest" description="Disordered" evidence="1">
    <location>
        <begin position="1524"/>
        <end position="1590"/>
    </location>
</feature>
<feature type="compositionally biased region" description="Basic and acidic residues" evidence="1">
    <location>
        <begin position="1570"/>
        <end position="1580"/>
    </location>
</feature>
<proteinExistence type="predicted"/>
<keyword evidence="2" id="KW-0812">Transmembrane</keyword>
<dbReference type="EMBL" id="KZ613973">
    <property type="protein sequence ID" value="PMD29547.1"/>
    <property type="molecule type" value="Genomic_DNA"/>
</dbReference>
<feature type="compositionally biased region" description="Polar residues" evidence="1">
    <location>
        <begin position="1"/>
        <end position="16"/>
    </location>
</feature>
<feature type="compositionally biased region" description="Polar residues" evidence="1">
    <location>
        <begin position="504"/>
        <end position="519"/>
    </location>
</feature>
<evidence type="ECO:0000256" key="1">
    <source>
        <dbReference type="SAM" id="MobiDB-lite"/>
    </source>
</evidence>
<keyword evidence="4" id="KW-1185">Reference proteome</keyword>
<feature type="compositionally biased region" description="Low complexity" evidence="1">
    <location>
        <begin position="1539"/>
        <end position="1551"/>
    </location>
</feature>
<keyword evidence="2" id="KW-1133">Transmembrane helix</keyword>
<feature type="region of interest" description="Disordered" evidence="1">
    <location>
        <begin position="495"/>
        <end position="521"/>
    </location>
</feature>
<sequence>MHEAAPSSQNPISQKGGSAEHPNKMDTKDFNWLSDVFRGSTYNSYSLFSHLPTSAFDWGDGGYAGSSNCGGELLYLSAPSSTDESDGLVMARGNFSTSLYASLSRAQIEFGGPATFGLEVSRADHEYIPNGTEEEKKGSSFQLGSMIERGSFNHRWPITEYYLNLYNDGGSDKHRGKETHVGTCQMFSYTEGGIFYQVLRIEEGGDIDKDKDSWRRFPNESQIVLTIGGPVWFHTFQAKDRLHDHLLKANTDKVFDMNDYDPPLAGTTRQVKTDGMIRFWDQTRKIGLEANVYQYQPGKVGKYRYKRLPMTQSAASADNGPDEVQGEFRVRAYNAVVPLPRVPNQDHVHVFVAAIRLFEGEGELKVRHDWNPLEKLPSSEDMHRHIGVDSSSENATGAMWDTIFAEQQDEWDYVLDFSEVNLVGRTLEKILQVAAIPAPFRNEQFQVGGARLGTTALVSNLFIRPTIDLKSTFWKVRFLYTTYRYLSHLCQHYGTSQSDHRGSRSSTSEAQRSLGNSSESIHHPGIDIVDMLRVAQFQLNRIQGAIDKIVRYLVWALLDPKRNTKMMPDNHLAGDPNYFYVMTTIWFAVKAFPGWGWDWKDSLFSLNNYDPRIHLLDKTRLPPQNWVFGKSDKEIIPLLRWHHYASILKLCEEGFLSTSWRSDDLERKVLRLEKAAKLAAAAKLSSGRPYTADDEMIDRLSFVSNELVLERSKSGRISPVTKLAISRIKQRNFTRGLNPGWFPSHEEGSTSGPWEIHALCHHSRLAVFFLDAKDSEEGMVSEHTKEDIECYKQKIRGFFNGEGTLIPCWERAHIKARKGWLCSEASAVFATTILAANGSNIENLMAESTDSSMQKIALNHSEKNKAKETDTQHYFEEQKKVLMQTTYMGSLMKDQLDVFAKSTGELGRAPPIPWKSFSAPRRYHPESFTNSLEDTPDLYKAPLIEDTFIPISLQRIVTLPKEPSLKFTENDLNVILKDICVSDIRADQDAEDEHGLAWNVRHLEHVKADERAKDSLLRWALYDSLVDQEVQHRFVTVRWGGATGRETLPKEYLDLLIYVIHTEIAACLSNHVLRFARFSYQKNDSWVANITLRCWRVGSKGPDPNDNKTSKLQRSRALNPPAGKEAVAQRRGSFFIKQKLADDPPPVESDEHETEFKDDEPIYLLKNLREVWKATQKPQLSFELEISSIALSTNPFGDFSKCTIISELIEKEEMKLIVNDARKLWQQFVHQPQTGRCLVFLLVLGKMVQKITETYNVSINKLTSILELDTSFKRTEEEWSSNRNLALEFELGLWSLEALYKLQNSLKASVDSLLDAKEKLGAQIKEGPGTRSLTLERMCQERLGEFESSLVQLTAVNARLERRIELNTRYKESFSAVLTMRDSRASLRQNNISLSQNETIQRLTYLTIAYLPIALMASIFSIPPEQRVIFPVMGIEWFVGAIFLLSLATYLMAFFIHDIMRFFTYPPPLPRERLLDSERKKAHKIKTTFFQDKDDIPPPPITEPKAPPNIWRYISEFRQSWRKIPEDTPGEGEEKELLAEPAPASQQAAPRAPRPPIPAHDSATQVNPIADKEPDIHEIDVPPEIPPGFLGKVRRIRFAGSRRSTSNTNGIDGVAP</sequence>
<dbReference type="Proteomes" id="UP000235786">
    <property type="component" value="Unassembled WGS sequence"/>
</dbReference>